<feature type="compositionally biased region" description="Basic and acidic residues" evidence="4">
    <location>
        <begin position="110"/>
        <end position="119"/>
    </location>
</feature>
<feature type="compositionally biased region" description="Polar residues" evidence="4">
    <location>
        <begin position="144"/>
        <end position="157"/>
    </location>
</feature>
<dbReference type="EMBL" id="KI546043">
    <property type="protein sequence ID" value="EST47339.1"/>
    <property type="molecule type" value="Genomic_DNA"/>
</dbReference>
<dbReference type="Gene3D" id="1.10.8.60">
    <property type="match status" value="1"/>
</dbReference>
<evidence type="ECO:0000256" key="4">
    <source>
        <dbReference type="SAM" id="MobiDB-lite"/>
    </source>
</evidence>
<dbReference type="GO" id="GO:0005524">
    <property type="term" value="F:ATP binding"/>
    <property type="evidence" value="ECO:0007669"/>
    <property type="project" value="UniProtKB-KW"/>
</dbReference>
<dbReference type="SMART" id="SM00382">
    <property type="entry name" value="AAA"/>
    <property type="match status" value="1"/>
</dbReference>
<sequence>MQNFDLFSATVDKAHQKLLSGQYDMTVQLYLESIQYFEKFKRSLPADQIIEYQQIDDAIREELKYAKDIAAVFKNSNILKTPQKHSTFDSDSEVYDQEPQVRKTPVVRQSQDRVSRHNDIVATPSKWNRNAPQPRDYRPKELSKPSQQASRNITKQPSYEKPWQRNTPAKSSKDDRQAKTDDGLPKNYEGVDIQYVPTIHALMLKETHTSYEDIAGLDDAKKVLTEAIVMPIKMPTFFTGKRKPWKGVLMFGPPGTGKTQIAKAIATEAGCTFFAPTSSTIMNKMVGDSEKVVKALFSIARFHAPSIVFIDEIDALLSSGSGSENDVSKRIRQEFLTQMEGVTSGPFDINTHVVVLGATNHPEKLDEALRRRLEKRVYIPMPEEKTRLQLLQIFTKGENIAPAVDFEAISKRLDGYNGSDISSICSDALMEPLRRLQAKYSFQELASKQDQLQGEMQIMPEDFENAIQKTKPAVAPGDIQKYMEFKRDFAVI</sequence>
<dbReference type="InterPro" id="IPR050304">
    <property type="entry name" value="MT-severing_AAA_ATPase"/>
</dbReference>
<evidence type="ECO:0000313" key="8">
    <source>
        <dbReference type="Proteomes" id="UP000018208"/>
    </source>
</evidence>
<gene>
    <name evidence="6" type="ORF">SS50377_12613</name>
    <name evidence="7" type="ORF">SS50377_25886</name>
</gene>
<feature type="region of interest" description="Disordered" evidence="4">
    <location>
        <begin position="82"/>
        <end position="187"/>
    </location>
</feature>
<dbReference type="GO" id="GO:0051013">
    <property type="term" value="P:microtubule severing"/>
    <property type="evidence" value="ECO:0007669"/>
    <property type="project" value="TreeGrafter"/>
</dbReference>
<dbReference type="Gene3D" id="3.40.50.300">
    <property type="entry name" value="P-loop containing nucleotide triphosphate hydrolases"/>
    <property type="match status" value="1"/>
</dbReference>
<dbReference type="FunFam" id="3.40.50.300:FF:002588">
    <property type="entry name" value="ATPase, AAA family"/>
    <property type="match status" value="1"/>
</dbReference>
<dbReference type="InterPro" id="IPR027417">
    <property type="entry name" value="P-loop_NTPase"/>
</dbReference>
<feature type="compositionally biased region" description="Basic and acidic residues" evidence="4">
    <location>
        <begin position="171"/>
        <end position="184"/>
    </location>
</feature>
<dbReference type="SUPFAM" id="SSF52540">
    <property type="entry name" value="P-loop containing nucleoside triphosphate hydrolases"/>
    <property type="match status" value="1"/>
</dbReference>
<dbReference type="PROSITE" id="PS00674">
    <property type="entry name" value="AAA"/>
    <property type="match status" value="1"/>
</dbReference>
<dbReference type="InterPro" id="IPR003959">
    <property type="entry name" value="ATPase_AAA_core"/>
</dbReference>
<proteinExistence type="inferred from homology"/>
<keyword evidence="2 3" id="KW-0067">ATP-binding</keyword>
<reference evidence="6 7" key="1">
    <citation type="journal article" date="2014" name="PLoS Genet.">
        <title>The Genome of Spironucleus salmonicida Highlights a Fish Pathogen Adapted to Fluctuating Environments.</title>
        <authorList>
            <person name="Xu F."/>
            <person name="Jerlstrom-Hultqvist J."/>
            <person name="Einarsson E."/>
            <person name="Astvaldsson A."/>
            <person name="Svard S.G."/>
            <person name="Andersson J.O."/>
        </authorList>
    </citation>
    <scope>NUCLEOTIDE SEQUENCE</scope>
    <source>
        <strain evidence="7">ATCC 50377</strain>
    </source>
</reference>
<feature type="domain" description="AAA+ ATPase" evidence="5">
    <location>
        <begin position="244"/>
        <end position="383"/>
    </location>
</feature>
<dbReference type="Pfam" id="PF17862">
    <property type="entry name" value="AAA_lid_3"/>
    <property type="match status" value="1"/>
</dbReference>
<name>V6M291_9EUKA</name>
<dbReference type="Proteomes" id="UP000018208">
    <property type="component" value="Unassembled WGS sequence"/>
</dbReference>
<evidence type="ECO:0000313" key="6">
    <source>
        <dbReference type="EMBL" id="EST47339.1"/>
    </source>
</evidence>
<evidence type="ECO:0000256" key="2">
    <source>
        <dbReference type="ARBA" id="ARBA00022840"/>
    </source>
</evidence>
<dbReference type="Pfam" id="PF00004">
    <property type="entry name" value="AAA"/>
    <property type="match status" value="1"/>
</dbReference>
<dbReference type="OrthoDB" id="5334845at2759"/>
<evidence type="ECO:0000256" key="1">
    <source>
        <dbReference type="ARBA" id="ARBA00022741"/>
    </source>
</evidence>
<dbReference type="PANTHER" id="PTHR23074">
    <property type="entry name" value="AAA DOMAIN-CONTAINING"/>
    <property type="match status" value="1"/>
</dbReference>
<dbReference type="InterPro" id="IPR003960">
    <property type="entry name" value="ATPase_AAA_CS"/>
</dbReference>
<keyword evidence="8" id="KW-1185">Reference proteome</keyword>
<accession>V6M291</accession>
<evidence type="ECO:0000256" key="3">
    <source>
        <dbReference type="RuleBase" id="RU003651"/>
    </source>
</evidence>
<protein>
    <submittedName>
        <fullName evidence="7">Katanin (p60)</fullName>
    </submittedName>
    <submittedName>
        <fullName evidence="6">Katanin p60 ATPase-containing subunit A1</fullName>
    </submittedName>
</protein>
<dbReference type="PANTHER" id="PTHR23074:SF19">
    <property type="entry name" value="KATANIN P60 ATPASE-CONTAINING SUBUNIT A1"/>
    <property type="match status" value="1"/>
</dbReference>
<dbReference type="EMBL" id="AUWU02000006">
    <property type="protein sequence ID" value="KAH0571695.1"/>
    <property type="molecule type" value="Genomic_DNA"/>
</dbReference>
<keyword evidence="1 3" id="KW-0547">Nucleotide-binding</keyword>
<dbReference type="Pfam" id="PF09336">
    <property type="entry name" value="Vps4_C"/>
    <property type="match status" value="1"/>
</dbReference>
<dbReference type="GO" id="GO:0016887">
    <property type="term" value="F:ATP hydrolysis activity"/>
    <property type="evidence" value="ECO:0007669"/>
    <property type="project" value="InterPro"/>
</dbReference>
<evidence type="ECO:0000259" key="5">
    <source>
        <dbReference type="SMART" id="SM00382"/>
    </source>
</evidence>
<dbReference type="InterPro" id="IPR041569">
    <property type="entry name" value="AAA_lid_3"/>
</dbReference>
<dbReference type="InterPro" id="IPR015415">
    <property type="entry name" value="Spast_Vps4_C"/>
</dbReference>
<dbReference type="InterPro" id="IPR003593">
    <property type="entry name" value="AAA+_ATPase"/>
</dbReference>
<dbReference type="AlphaFoldDB" id="V6M291"/>
<reference evidence="7" key="2">
    <citation type="submission" date="2020-12" db="EMBL/GenBank/DDBJ databases">
        <title>New Spironucleus salmonicida genome in near-complete chromosomes.</title>
        <authorList>
            <person name="Xu F."/>
            <person name="Kurt Z."/>
            <person name="Jimenez-Gonzalez A."/>
            <person name="Astvaldsson A."/>
            <person name="Andersson J.O."/>
            <person name="Svard S.G."/>
        </authorList>
    </citation>
    <scope>NUCLEOTIDE SEQUENCE</scope>
    <source>
        <strain evidence="7">ATCC 50377</strain>
    </source>
</reference>
<dbReference type="GO" id="GO:0015630">
    <property type="term" value="C:microtubule cytoskeleton"/>
    <property type="evidence" value="ECO:0007669"/>
    <property type="project" value="TreeGrafter"/>
</dbReference>
<dbReference type="VEuPathDB" id="GiardiaDB:SS50377_25886"/>
<comment type="similarity">
    <text evidence="3">Belongs to the AAA ATPase family.</text>
</comment>
<evidence type="ECO:0000313" key="7">
    <source>
        <dbReference type="EMBL" id="KAH0571695.1"/>
    </source>
</evidence>
<organism evidence="6">
    <name type="scientific">Spironucleus salmonicida</name>
    <dbReference type="NCBI Taxonomy" id="348837"/>
    <lineage>
        <taxon>Eukaryota</taxon>
        <taxon>Metamonada</taxon>
        <taxon>Diplomonadida</taxon>
        <taxon>Hexamitidae</taxon>
        <taxon>Hexamitinae</taxon>
        <taxon>Spironucleus</taxon>
    </lineage>
</organism>